<dbReference type="AlphaFoldDB" id="A0A0G4IIT5"/>
<keyword evidence="7" id="KW-0443">Lipid metabolism</keyword>
<comment type="subcellular location">
    <subcellularLocation>
        <location evidence="1">Membrane</location>
        <topology evidence="1">Multi-pass membrane protein</topology>
    </subcellularLocation>
</comment>
<feature type="transmembrane region" description="Helical" evidence="9">
    <location>
        <begin position="76"/>
        <end position="97"/>
    </location>
</feature>
<dbReference type="PANTHER" id="PTHR21290">
    <property type="entry name" value="SPHINGOMYELIN SYNTHETASE"/>
    <property type="match status" value="1"/>
</dbReference>
<reference evidence="11 13" key="1">
    <citation type="submission" date="2015-02" db="EMBL/GenBank/DDBJ databases">
        <authorList>
            <person name="Chooi Y.-H."/>
        </authorList>
    </citation>
    <scope>NUCLEOTIDE SEQUENCE [LARGE SCALE GENOMIC DNA]</scope>
    <source>
        <strain evidence="11">E3</strain>
    </source>
</reference>
<organism evidence="11 13">
    <name type="scientific">Plasmodiophora brassicae</name>
    <name type="common">Clubroot disease agent</name>
    <dbReference type="NCBI Taxonomy" id="37360"/>
    <lineage>
        <taxon>Eukaryota</taxon>
        <taxon>Sar</taxon>
        <taxon>Rhizaria</taxon>
        <taxon>Endomyxa</taxon>
        <taxon>Phytomyxea</taxon>
        <taxon>Plasmodiophorida</taxon>
        <taxon>Plasmodiophoridae</taxon>
        <taxon>Plasmodiophora</taxon>
    </lineage>
</organism>
<geneLocation type="mitochondrion" evidence="12"/>
<dbReference type="GO" id="GO:0005789">
    <property type="term" value="C:endoplasmic reticulum membrane"/>
    <property type="evidence" value="ECO:0007669"/>
    <property type="project" value="TreeGrafter"/>
</dbReference>
<feature type="transmembrane region" description="Helical" evidence="9">
    <location>
        <begin position="226"/>
        <end position="244"/>
    </location>
</feature>
<keyword evidence="12" id="KW-0496">Mitochondrion</keyword>
<dbReference type="EMBL" id="CDSF01000013">
    <property type="protein sequence ID" value="CEO95126.1"/>
    <property type="molecule type" value="Genomic_DNA"/>
</dbReference>
<dbReference type="InterPro" id="IPR045221">
    <property type="entry name" value="Sphingomyelin_synth-like"/>
</dbReference>
<dbReference type="Pfam" id="PF14360">
    <property type="entry name" value="PAP2_C"/>
    <property type="match status" value="1"/>
</dbReference>
<evidence type="ECO:0000256" key="2">
    <source>
        <dbReference type="ARBA" id="ARBA00005441"/>
    </source>
</evidence>
<evidence type="ECO:0000256" key="5">
    <source>
        <dbReference type="ARBA" id="ARBA00022919"/>
    </source>
</evidence>
<dbReference type="GO" id="GO:0047493">
    <property type="term" value="F:ceramide cholinephosphotransferase activity"/>
    <property type="evidence" value="ECO:0007669"/>
    <property type="project" value="TreeGrafter"/>
</dbReference>
<dbReference type="STRING" id="37360.A0A0G4IIT5"/>
<dbReference type="OrthoDB" id="422827at2759"/>
<reference evidence="12 14" key="2">
    <citation type="submission" date="2018-03" db="EMBL/GenBank/DDBJ databases">
        <authorList>
            <person name="Fogelqvist J."/>
        </authorList>
    </citation>
    <scope>NUCLEOTIDE SEQUENCE [LARGE SCALE GENOMIC DNA]</scope>
</reference>
<feature type="transmembrane region" description="Helical" evidence="9">
    <location>
        <begin position="164"/>
        <end position="182"/>
    </location>
</feature>
<evidence type="ECO:0000256" key="4">
    <source>
        <dbReference type="ARBA" id="ARBA00022692"/>
    </source>
</evidence>
<evidence type="ECO:0000256" key="1">
    <source>
        <dbReference type="ARBA" id="ARBA00004141"/>
    </source>
</evidence>
<evidence type="ECO:0000256" key="6">
    <source>
        <dbReference type="ARBA" id="ARBA00022989"/>
    </source>
</evidence>
<feature type="transmembrane region" description="Helical" evidence="9">
    <location>
        <begin position="18"/>
        <end position="40"/>
    </location>
</feature>
<keyword evidence="13" id="KW-1185">Reference proteome</keyword>
<dbReference type="InterPro" id="IPR025749">
    <property type="entry name" value="Sphingomyelin_synth-like_dom"/>
</dbReference>
<accession>A0A0G4IIT5</accession>
<keyword evidence="5" id="KW-0746">Sphingolipid metabolism</keyword>
<dbReference type="GO" id="GO:0033188">
    <property type="term" value="F:sphingomyelin synthase activity"/>
    <property type="evidence" value="ECO:0007669"/>
    <property type="project" value="TreeGrafter"/>
</dbReference>
<evidence type="ECO:0000259" key="10">
    <source>
        <dbReference type="Pfam" id="PF14360"/>
    </source>
</evidence>
<feature type="transmembrane region" description="Helical" evidence="9">
    <location>
        <begin position="194"/>
        <end position="214"/>
    </location>
</feature>
<gene>
    <name evidence="11" type="ORF">PBRA_003892</name>
    <name evidence="12" type="ORF">PLBR_LOCUS3638</name>
</gene>
<protein>
    <recommendedName>
        <fullName evidence="10">Sphingomyelin synthase-like domain-containing protein</fullName>
    </recommendedName>
</protein>
<keyword evidence="6 9" id="KW-1133">Transmembrane helix</keyword>
<dbReference type="Proteomes" id="UP000039324">
    <property type="component" value="Unassembled WGS sequence"/>
</dbReference>
<evidence type="ECO:0000256" key="7">
    <source>
        <dbReference type="ARBA" id="ARBA00023098"/>
    </source>
</evidence>
<keyword evidence="3" id="KW-0808">Transferase</keyword>
<evidence type="ECO:0000256" key="8">
    <source>
        <dbReference type="ARBA" id="ARBA00023136"/>
    </source>
</evidence>
<keyword evidence="4 9" id="KW-0812">Transmembrane</keyword>
<keyword evidence="8 9" id="KW-0472">Membrane</keyword>
<dbReference type="PANTHER" id="PTHR21290:SF25">
    <property type="entry name" value="SPHINGOMYELIN SYNTHASE-RELATED PROTEIN 1"/>
    <property type="match status" value="1"/>
</dbReference>
<dbReference type="GO" id="GO:0005886">
    <property type="term" value="C:plasma membrane"/>
    <property type="evidence" value="ECO:0007669"/>
    <property type="project" value="TreeGrafter"/>
</dbReference>
<dbReference type="EMBL" id="OVEO01000005">
    <property type="protein sequence ID" value="SPQ96423.1"/>
    <property type="molecule type" value="Genomic_DNA"/>
</dbReference>
<evidence type="ECO:0000256" key="9">
    <source>
        <dbReference type="SAM" id="Phobius"/>
    </source>
</evidence>
<comment type="similarity">
    <text evidence="2">Belongs to the sphingomyelin synthase family.</text>
</comment>
<evidence type="ECO:0000313" key="13">
    <source>
        <dbReference type="Proteomes" id="UP000039324"/>
    </source>
</evidence>
<sequence>MSPPPPGRLASADVLRRAIAAVCAWQNAFAFLCLVIGTYVDTILQAYIQAHPLAGVEAPPVPDLGYTALSAVHLPAWLTADIALGAVSATAFVRVLLEDDRVRLLRRYFLLQGIMFVMRGSTITMTQLPSANAALCTNTTDTAASPFLSGLLVAFGVQGTCRDIMFSGHCTTMTLWLLLVFLQANPRHASTAWRIISVLFRAVLLGEYILGVLILVGDGYHYSDDVIIAFLLACLLVSLYYALVELNRFVYETSMGPPDDASARFGTGRATTKFVAWFERFQ</sequence>
<dbReference type="GO" id="GO:0000139">
    <property type="term" value="C:Golgi membrane"/>
    <property type="evidence" value="ECO:0007669"/>
    <property type="project" value="TreeGrafter"/>
</dbReference>
<evidence type="ECO:0000313" key="11">
    <source>
        <dbReference type="EMBL" id="CEO95126.1"/>
    </source>
</evidence>
<dbReference type="Proteomes" id="UP000290189">
    <property type="component" value="Unassembled WGS sequence"/>
</dbReference>
<feature type="transmembrane region" description="Helical" evidence="9">
    <location>
        <begin position="109"/>
        <end position="128"/>
    </location>
</feature>
<proteinExistence type="inferred from homology"/>
<dbReference type="GO" id="GO:0046513">
    <property type="term" value="P:ceramide biosynthetic process"/>
    <property type="evidence" value="ECO:0007669"/>
    <property type="project" value="TreeGrafter"/>
</dbReference>
<feature type="domain" description="Sphingomyelin synthase-like" evidence="10">
    <location>
        <begin position="160"/>
        <end position="241"/>
    </location>
</feature>
<evidence type="ECO:0000313" key="12">
    <source>
        <dbReference type="EMBL" id="SPQ96423.1"/>
    </source>
</evidence>
<name>A0A0G4IIT5_PLABS</name>
<evidence type="ECO:0000313" key="14">
    <source>
        <dbReference type="Proteomes" id="UP000290189"/>
    </source>
</evidence>
<evidence type="ECO:0000256" key="3">
    <source>
        <dbReference type="ARBA" id="ARBA00022679"/>
    </source>
</evidence>